<feature type="domain" description="Pyruvate carboxyltransferase" evidence="7">
    <location>
        <begin position="7"/>
        <end position="274"/>
    </location>
</feature>
<dbReference type="SUPFAM" id="SSF51569">
    <property type="entry name" value="Aldolase"/>
    <property type="match status" value="1"/>
</dbReference>
<dbReference type="OrthoDB" id="9784013at2"/>
<dbReference type="EMBL" id="FRFE01000008">
    <property type="protein sequence ID" value="SHO47817.1"/>
    <property type="molecule type" value="Genomic_DNA"/>
</dbReference>
<evidence type="ECO:0000313" key="8">
    <source>
        <dbReference type="EMBL" id="SHO47817.1"/>
    </source>
</evidence>
<evidence type="ECO:0000256" key="3">
    <source>
        <dbReference type="ARBA" id="ARBA00012910"/>
    </source>
</evidence>
<dbReference type="STRING" id="1121416.SAMN02745220_01977"/>
<evidence type="ECO:0000256" key="1">
    <source>
        <dbReference type="ARBA" id="ARBA00005143"/>
    </source>
</evidence>
<dbReference type="GO" id="GO:0046951">
    <property type="term" value="P:ketone body biosynthetic process"/>
    <property type="evidence" value="ECO:0007669"/>
    <property type="project" value="TreeGrafter"/>
</dbReference>
<name>A0A1M7Y5L4_9BACT</name>
<protein>
    <recommendedName>
        <fullName evidence="3">hydroxymethylglutaryl-CoA lyase</fullName>
        <ecNumber evidence="3">4.1.3.4</ecNumber>
    </recommendedName>
</protein>
<dbReference type="PANTHER" id="PTHR42738">
    <property type="entry name" value="HYDROXYMETHYLGLUTARYL-COA LYASE"/>
    <property type="match status" value="1"/>
</dbReference>
<dbReference type="Proteomes" id="UP000184603">
    <property type="component" value="Unassembled WGS sequence"/>
</dbReference>
<dbReference type="PANTHER" id="PTHR42738:SF7">
    <property type="entry name" value="HYDROXYMETHYLGLUTARYL-COA LYASE"/>
    <property type="match status" value="1"/>
</dbReference>
<dbReference type="InterPro" id="IPR013785">
    <property type="entry name" value="Aldolase_TIM"/>
</dbReference>
<dbReference type="GO" id="GO:0004419">
    <property type="term" value="F:hydroxymethylglutaryl-CoA lyase activity"/>
    <property type="evidence" value="ECO:0007669"/>
    <property type="project" value="UniProtKB-EC"/>
</dbReference>
<keyword evidence="4" id="KW-0479">Metal-binding</keyword>
<evidence type="ECO:0000256" key="4">
    <source>
        <dbReference type="ARBA" id="ARBA00022723"/>
    </source>
</evidence>
<dbReference type="NCBIfam" id="NF004283">
    <property type="entry name" value="PRK05692.1"/>
    <property type="match status" value="1"/>
</dbReference>
<proteinExistence type="inferred from homology"/>
<gene>
    <name evidence="8" type="ORF">SAMN02745220_01977</name>
</gene>
<dbReference type="AlphaFoldDB" id="A0A1M7Y5L4"/>
<keyword evidence="5 8" id="KW-0456">Lyase</keyword>
<dbReference type="InterPro" id="IPR000891">
    <property type="entry name" value="PYR_CT"/>
</dbReference>
<evidence type="ECO:0000259" key="7">
    <source>
        <dbReference type="PROSITE" id="PS50991"/>
    </source>
</evidence>
<dbReference type="InterPro" id="IPR000138">
    <property type="entry name" value="HMG_CoA_lyase_AS"/>
</dbReference>
<dbReference type="Gene3D" id="3.20.20.70">
    <property type="entry name" value="Aldolase class I"/>
    <property type="match status" value="1"/>
</dbReference>
<dbReference type="UniPathway" id="UPA00896">
    <property type="reaction ID" value="UER00863"/>
</dbReference>
<dbReference type="RefSeq" id="WP_073613284.1">
    <property type="nucleotide sequence ID" value="NZ_FRFE01000008.1"/>
</dbReference>
<dbReference type="GO" id="GO:0006552">
    <property type="term" value="P:L-leucine catabolic process"/>
    <property type="evidence" value="ECO:0007669"/>
    <property type="project" value="TreeGrafter"/>
</dbReference>
<dbReference type="FunFam" id="3.20.20.70:FF:000201">
    <property type="entry name" value="Hydroxymethylglutaryl-CoA lyase"/>
    <property type="match status" value="1"/>
</dbReference>
<evidence type="ECO:0000313" key="9">
    <source>
        <dbReference type="Proteomes" id="UP000184603"/>
    </source>
</evidence>
<evidence type="ECO:0000256" key="5">
    <source>
        <dbReference type="ARBA" id="ARBA00023239"/>
    </source>
</evidence>
<sequence length="299" mass="31490">MQLPERVRIVEVSPRDGLQNEVVQVSTEAKITYIDLLSRAGLPVVEITSCVPAKWVPQLADHAEVIQSISRLPHVIYPVLVPNSRGFEDALAAGASAVSVIASASEGFSKKNSNCTIAEGLERCGEIIDRALTKGLAVRGYLSCTLGCPYDGEISVEKVRQVAAQLYQLGCPEIVLSDTIGVGTPGKVQAMIEAVAETIPIEKLAVHFHDTYGQALANILSALELGVAIVDSSVAGLGGCPYARGASGNVATEDLLYMLNGLNIATGVDLGKLLDAGNYICQQLGRVSRSKVALAMSEC</sequence>
<keyword evidence="9" id="KW-1185">Reference proteome</keyword>
<dbReference type="CDD" id="cd07938">
    <property type="entry name" value="DRE_TIM_HMGL"/>
    <property type="match status" value="1"/>
</dbReference>
<comment type="similarity">
    <text evidence="2">Belongs to the HMG-CoA lyase family.</text>
</comment>
<comment type="pathway">
    <text evidence="1">Metabolic intermediate metabolism; (S)-3-hydroxy-3-methylglutaryl-CoA degradation; acetoacetate from (S)-3-hydroxy-3-methylglutaryl-CoA: step 1/1.</text>
</comment>
<dbReference type="Pfam" id="PF00682">
    <property type="entry name" value="HMGL-like"/>
    <property type="match status" value="1"/>
</dbReference>
<accession>A0A1M7Y5L4</accession>
<comment type="catalytic activity">
    <reaction evidence="6">
        <text>(3S)-3-hydroxy-3-methylglutaryl-CoA = acetoacetate + acetyl-CoA</text>
        <dbReference type="Rhea" id="RHEA:24404"/>
        <dbReference type="ChEBI" id="CHEBI:13705"/>
        <dbReference type="ChEBI" id="CHEBI:43074"/>
        <dbReference type="ChEBI" id="CHEBI:57288"/>
        <dbReference type="EC" id="4.1.3.4"/>
    </reaction>
</comment>
<dbReference type="EC" id="4.1.3.4" evidence="3"/>
<reference evidence="8 9" key="1">
    <citation type="submission" date="2016-12" db="EMBL/GenBank/DDBJ databases">
        <authorList>
            <person name="Song W.-J."/>
            <person name="Kurnit D.M."/>
        </authorList>
    </citation>
    <scope>NUCLEOTIDE SEQUENCE [LARGE SCALE GENOMIC DNA]</scope>
    <source>
        <strain evidence="8 9">DSM 18488</strain>
    </source>
</reference>
<dbReference type="PROSITE" id="PS01062">
    <property type="entry name" value="HMG_COA_LYASE"/>
    <property type="match status" value="1"/>
</dbReference>
<dbReference type="GO" id="GO:0046872">
    <property type="term" value="F:metal ion binding"/>
    <property type="evidence" value="ECO:0007669"/>
    <property type="project" value="UniProtKB-KW"/>
</dbReference>
<organism evidence="8 9">
    <name type="scientific">Desulfopila aestuarii DSM 18488</name>
    <dbReference type="NCBI Taxonomy" id="1121416"/>
    <lineage>
        <taxon>Bacteria</taxon>
        <taxon>Pseudomonadati</taxon>
        <taxon>Thermodesulfobacteriota</taxon>
        <taxon>Desulfobulbia</taxon>
        <taxon>Desulfobulbales</taxon>
        <taxon>Desulfocapsaceae</taxon>
        <taxon>Desulfopila</taxon>
    </lineage>
</organism>
<dbReference type="InterPro" id="IPR043594">
    <property type="entry name" value="HMGL"/>
</dbReference>
<evidence type="ECO:0000256" key="2">
    <source>
        <dbReference type="ARBA" id="ARBA00009405"/>
    </source>
</evidence>
<evidence type="ECO:0000256" key="6">
    <source>
        <dbReference type="ARBA" id="ARBA00049877"/>
    </source>
</evidence>
<dbReference type="PROSITE" id="PS50991">
    <property type="entry name" value="PYR_CT"/>
    <property type="match status" value="1"/>
</dbReference>